<feature type="region of interest" description="Disordered" evidence="1">
    <location>
        <begin position="50"/>
        <end position="107"/>
    </location>
</feature>
<accession>A0AAD4QY47</accession>
<organism evidence="2 3">
    <name type="scientific">Ditylenchus destructor</name>
    <dbReference type="NCBI Taxonomy" id="166010"/>
    <lineage>
        <taxon>Eukaryota</taxon>
        <taxon>Metazoa</taxon>
        <taxon>Ecdysozoa</taxon>
        <taxon>Nematoda</taxon>
        <taxon>Chromadorea</taxon>
        <taxon>Rhabditida</taxon>
        <taxon>Tylenchina</taxon>
        <taxon>Tylenchomorpha</taxon>
        <taxon>Sphaerularioidea</taxon>
        <taxon>Anguinidae</taxon>
        <taxon>Anguininae</taxon>
        <taxon>Ditylenchus</taxon>
    </lineage>
</organism>
<feature type="compositionally biased region" description="Polar residues" evidence="1">
    <location>
        <begin position="163"/>
        <end position="173"/>
    </location>
</feature>
<feature type="compositionally biased region" description="Basic and acidic residues" evidence="1">
    <location>
        <begin position="238"/>
        <end position="261"/>
    </location>
</feature>
<feature type="compositionally biased region" description="Basic and acidic residues" evidence="1">
    <location>
        <begin position="174"/>
        <end position="209"/>
    </location>
</feature>
<feature type="compositionally biased region" description="Low complexity" evidence="1">
    <location>
        <begin position="282"/>
        <end position="302"/>
    </location>
</feature>
<name>A0AAD4QY47_9BILA</name>
<feature type="compositionally biased region" description="Polar residues" evidence="1">
    <location>
        <begin position="123"/>
        <end position="136"/>
    </location>
</feature>
<feature type="compositionally biased region" description="Low complexity" evidence="1">
    <location>
        <begin position="90"/>
        <end position="101"/>
    </location>
</feature>
<protein>
    <submittedName>
        <fullName evidence="2">Uncharacterized protein</fullName>
    </submittedName>
</protein>
<dbReference type="AlphaFoldDB" id="A0AAD4QY47"/>
<evidence type="ECO:0000313" key="3">
    <source>
        <dbReference type="Proteomes" id="UP001201812"/>
    </source>
</evidence>
<feature type="compositionally biased region" description="Basic and acidic residues" evidence="1">
    <location>
        <begin position="217"/>
        <end position="226"/>
    </location>
</feature>
<evidence type="ECO:0000313" key="2">
    <source>
        <dbReference type="EMBL" id="KAI1697604.1"/>
    </source>
</evidence>
<feature type="region of interest" description="Disordered" evidence="1">
    <location>
        <begin position="120"/>
        <end position="304"/>
    </location>
</feature>
<proteinExistence type="predicted"/>
<feature type="compositionally biased region" description="Basic and acidic residues" evidence="1">
    <location>
        <begin position="138"/>
        <end position="151"/>
    </location>
</feature>
<keyword evidence="3" id="KW-1185">Reference proteome</keyword>
<comment type="caution">
    <text evidence="2">The sequence shown here is derived from an EMBL/GenBank/DDBJ whole genome shotgun (WGS) entry which is preliminary data.</text>
</comment>
<gene>
    <name evidence="2" type="ORF">DdX_18407</name>
</gene>
<dbReference type="Proteomes" id="UP001201812">
    <property type="component" value="Unassembled WGS sequence"/>
</dbReference>
<evidence type="ECO:0000256" key="1">
    <source>
        <dbReference type="SAM" id="MobiDB-lite"/>
    </source>
</evidence>
<dbReference type="EMBL" id="JAKKPZ010000260">
    <property type="protein sequence ID" value="KAI1697604.1"/>
    <property type="molecule type" value="Genomic_DNA"/>
</dbReference>
<reference evidence="2" key="1">
    <citation type="submission" date="2022-01" db="EMBL/GenBank/DDBJ databases">
        <title>Genome Sequence Resource for Two Populations of Ditylenchus destructor, the Migratory Endoparasitic Phytonematode.</title>
        <authorList>
            <person name="Zhang H."/>
            <person name="Lin R."/>
            <person name="Xie B."/>
        </authorList>
    </citation>
    <scope>NUCLEOTIDE SEQUENCE</scope>
    <source>
        <strain evidence="2">BazhouSP</strain>
    </source>
</reference>
<sequence>MKVWTKVFLCYFFSLGYIYANPILKRTFVEDEEYTKHIVEKIDNIKSITKDIDENRPNNQPQAAEEDKSAEDDTVPTAGEQQNESLTLDPANAASPSPTASHSEERRLYHSDSLKPLIRQLLPPNTTMPTTVQTGANAEKDDWAKYSKEEVQPTNPEVDMTPGDSSPSESVATDTERKEDVKETAGEVKQEENLKKENPEDERELEHSPTEATISFEAKDDGKAPENADTGSALSTESTKHIQEEKGEQVGEEMKDVEMKDISQPTPEPTQEQEIPKVQDHTTTPASSTTESSTTESPATTTPMAFMVTNPPYPGMEEEIQDYGDEEQVSLWHKIILGIRCARQDCRDALVPTPANLKRIMNKWSVTRKAKRVMSAPLNETTPSETLAETMERLKQNCNCKT</sequence>